<dbReference type="AlphaFoldDB" id="A0A929RQI6"/>
<dbReference type="Gene3D" id="1.10.287.1060">
    <property type="entry name" value="ESAT-6-like"/>
    <property type="match status" value="1"/>
</dbReference>
<proteinExistence type="inferred from homology"/>
<dbReference type="EMBL" id="JABZGF010000396">
    <property type="protein sequence ID" value="MBF0967290.1"/>
    <property type="molecule type" value="Genomic_DNA"/>
</dbReference>
<dbReference type="InterPro" id="IPR010310">
    <property type="entry name" value="T7SS_ESAT-6-like"/>
</dbReference>
<dbReference type="SUPFAM" id="SSF140453">
    <property type="entry name" value="EsxAB dimer-like"/>
    <property type="match status" value="1"/>
</dbReference>
<comment type="similarity">
    <text evidence="1">Belongs to the WXG100 family.</text>
</comment>
<reference evidence="2" key="1">
    <citation type="submission" date="2020-04" db="EMBL/GenBank/DDBJ databases">
        <title>Deep metagenomics examines the oral microbiome during advanced dental caries in children, revealing novel taxa and co-occurrences with host molecules.</title>
        <authorList>
            <person name="Baker J.L."/>
            <person name="Morton J.T."/>
            <person name="Dinis M."/>
            <person name="Alvarez R."/>
            <person name="Tran N.C."/>
            <person name="Knight R."/>
            <person name="Edlund A."/>
        </authorList>
    </citation>
    <scope>NUCLEOTIDE SEQUENCE</scope>
    <source>
        <strain evidence="2">JCVI_30_bin.13</strain>
    </source>
</reference>
<sequence length="95" mass="10457">MSDIVYSYGNIEQAVADMDSGVTNLKNRLEDMDSQLRQLQSSWDGRAKEAYETSKAKWTDGMNGIVDILTNVSNAVMEARQSAEATDSRNAASFS</sequence>
<name>A0A929RQI6_9ACTO</name>
<dbReference type="Pfam" id="PF06013">
    <property type="entry name" value="WXG100"/>
    <property type="match status" value="1"/>
</dbReference>
<dbReference type="Proteomes" id="UP000759246">
    <property type="component" value="Unassembled WGS sequence"/>
</dbReference>
<evidence type="ECO:0000313" key="2">
    <source>
        <dbReference type="EMBL" id="MBF0967290.1"/>
    </source>
</evidence>
<dbReference type="OrthoDB" id="4278078at2"/>
<evidence type="ECO:0000256" key="1">
    <source>
        <dbReference type="RuleBase" id="RU362001"/>
    </source>
</evidence>
<dbReference type="RefSeq" id="WP_073982649.1">
    <property type="nucleotide sequence ID" value="NZ_CAJZKY010000013.1"/>
</dbReference>
<organism evidence="2 3">
    <name type="scientific">Actinomyces bouchesdurhonensis</name>
    <dbReference type="NCBI Taxonomy" id="1852361"/>
    <lineage>
        <taxon>Bacteria</taxon>
        <taxon>Bacillati</taxon>
        <taxon>Actinomycetota</taxon>
        <taxon>Actinomycetes</taxon>
        <taxon>Actinomycetales</taxon>
        <taxon>Actinomycetaceae</taxon>
        <taxon>Actinomyces</taxon>
    </lineage>
</organism>
<dbReference type="NCBIfam" id="TIGR03930">
    <property type="entry name" value="WXG100_ESAT6"/>
    <property type="match status" value="1"/>
</dbReference>
<evidence type="ECO:0000313" key="3">
    <source>
        <dbReference type="Proteomes" id="UP000759246"/>
    </source>
</evidence>
<gene>
    <name evidence="2" type="ORF">HXK09_09145</name>
</gene>
<comment type="caution">
    <text evidence="2">The sequence shown here is derived from an EMBL/GenBank/DDBJ whole genome shotgun (WGS) entry which is preliminary data.</text>
</comment>
<accession>A0A929RQI6</accession>
<protein>
    <recommendedName>
        <fullName evidence="1">ESAT-6-like protein</fullName>
    </recommendedName>
</protein>
<dbReference type="InterPro" id="IPR036689">
    <property type="entry name" value="ESAT-6-like_sf"/>
</dbReference>